<evidence type="ECO:0000313" key="4">
    <source>
        <dbReference type="EMBL" id="TQM61121.1"/>
    </source>
</evidence>
<organism evidence="4 5">
    <name type="scientific">Klugiella xanthotipulae</name>
    <dbReference type="NCBI Taxonomy" id="244735"/>
    <lineage>
        <taxon>Bacteria</taxon>
        <taxon>Bacillati</taxon>
        <taxon>Actinomycetota</taxon>
        <taxon>Actinomycetes</taxon>
        <taxon>Micrococcales</taxon>
        <taxon>Microbacteriaceae</taxon>
        <taxon>Klugiella</taxon>
    </lineage>
</organism>
<dbReference type="InterPro" id="IPR012340">
    <property type="entry name" value="NA-bd_OB-fold"/>
</dbReference>
<dbReference type="RefSeq" id="WP_141918234.1">
    <property type="nucleotide sequence ID" value="NZ_BAAAYS010000016.1"/>
</dbReference>
<feature type="region of interest" description="Disordered" evidence="3">
    <location>
        <begin position="109"/>
        <end position="169"/>
    </location>
</feature>
<feature type="compositionally biased region" description="Basic and acidic residues" evidence="3">
    <location>
        <begin position="117"/>
        <end position="130"/>
    </location>
</feature>
<evidence type="ECO:0000313" key="5">
    <source>
        <dbReference type="Proteomes" id="UP000318331"/>
    </source>
</evidence>
<dbReference type="InterPro" id="IPR000424">
    <property type="entry name" value="Primosome_PriB/ssb"/>
</dbReference>
<gene>
    <name evidence="4" type="ORF">FB466_2052</name>
</gene>
<reference evidence="4 5" key="1">
    <citation type="submission" date="2019-06" db="EMBL/GenBank/DDBJ databases">
        <title>Sequencing the genomes of 1000 actinobacteria strains.</title>
        <authorList>
            <person name="Klenk H.-P."/>
        </authorList>
    </citation>
    <scope>NUCLEOTIDE SEQUENCE [LARGE SCALE GENOMIC DNA]</scope>
    <source>
        <strain evidence="4 5">DSM 18031</strain>
    </source>
</reference>
<protein>
    <submittedName>
        <fullName evidence="4">Single-stranded DNA-binding protein</fullName>
    </submittedName>
</protein>
<comment type="caution">
    <text evidence="4">The sequence shown here is derived from an EMBL/GenBank/DDBJ whole genome shotgun (WGS) entry which is preliminary data.</text>
</comment>
<accession>A0A543HS04</accession>
<dbReference type="Gene3D" id="2.40.50.140">
    <property type="entry name" value="Nucleic acid-binding proteins"/>
    <property type="match status" value="1"/>
</dbReference>
<dbReference type="Pfam" id="PF00436">
    <property type="entry name" value="SSB"/>
    <property type="match status" value="1"/>
</dbReference>
<dbReference type="OrthoDB" id="4773434at2"/>
<dbReference type="SUPFAM" id="SSF50249">
    <property type="entry name" value="Nucleic acid-binding proteins"/>
    <property type="match status" value="1"/>
</dbReference>
<dbReference type="EMBL" id="VFPN01000003">
    <property type="protein sequence ID" value="TQM61121.1"/>
    <property type="molecule type" value="Genomic_DNA"/>
</dbReference>
<dbReference type="Proteomes" id="UP000318331">
    <property type="component" value="Unassembled WGS sequence"/>
</dbReference>
<name>A0A543HS04_9MICO</name>
<keyword evidence="5" id="KW-1185">Reference proteome</keyword>
<sequence length="169" mass="18737">MAITTKLSLSGFIASDPQLTFTGSGDARFYARVGQEHFSRSEDGVFTPLDPTFTDLVVFRKAAERAYTQFQKGDRFIAEGDVRSYAQKIDGEDVQREQFVAARVGHDGNRTTYTVDRTPRGRETERESATKEPVGTDLVQAALEQRETTLETEPTPAGVATDSRPQIAR</sequence>
<evidence type="ECO:0000256" key="2">
    <source>
        <dbReference type="PROSITE-ProRule" id="PRU00252"/>
    </source>
</evidence>
<evidence type="ECO:0000256" key="3">
    <source>
        <dbReference type="SAM" id="MobiDB-lite"/>
    </source>
</evidence>
<evidence type="ECO:0000256" key="1">
    <source>
        <dbReference type="ARBA" id="ARBA00023125"/>
    </source>
</evidence>
<proteinExistence type="predicted"/>
<dbReference type="PROSITE" id="PS50935">
    <property type="entry name" value="SSB"/>
    <property type="match status" value="1"/>
</dbReference>
<dbReference type="AlphaFoldDB" id="A0A543HS04"/>
<keyword evidence="1 2" id="KW-0238">DNA-binding</keyword>
<dbReference type="GO" id="GO:0003697">
    <property type="term" value="F:single-stranded DNA binding"/>
    <property type="evidence" value="ECO:0007669"/>
    <property type="project" value="InterPro"/>
</dbReference>
<dbReference type="CDD" id="cd04496">
    <property type="entry name" value="SSB_OBF"/>
    <property type="match status" value="1"/>
</dbReference>